<dbReference type="PANTHER" id="PTHR43297">
    <property type="entry name" value="OLIGOPEPTIDE TRANSPORT ATP-BINDING PROTEIN APPD"/>
    <property type="match status" value="1"/>
</dbReference>
<dbReference type="Pfam" id="PF00005">
    <property type="entry name" value="ABC_tran"/>
    <property type="match status" value="1"/>
</dbReference>
<dbReference type="AlphaFoldDB" id="A0A1X3GQM3"/>
<dbReference type="GO" id="GO:0005886">
    <property type="term" value="C:plasma membrane"/>
    <property type="evidence" value="ECO:0007669"/>
    <property type="project" value="UniProtKB-SubCell"/>
</dbReference>
<dbReference type="PROSITE" id="PS50893">
    <property type="entry name" value="ABC_TRANSPORTER_2"/>
    <property type="match status" value="1"/>
</dbReference>
<dbReference type="EMBL" id="NAFK01000178">
    <property type="protein sequence ID" value="OSJ20082.1"/>
    <property type="molecule type" value="Genomic_DNA"/>
</dbReference>
<organism evidence="10 12">
    <name type="scientific">Bradyrhizobium canariense</name>
    <dbReference type="NCBI Taxonomy" id="255045"/>
    <lineage>
        <taxon>Bacteria</taxon>
        <taxon>Pseudomonadati</taxon>
        <taxon>Pseudomonadota</taxon>
        <taxon>Alphaproteobacteria</taxon>
        <taxon>Hyphomicrobiales</taxon>
        <taxon>Nitrobacteraceae</taxon>
        <taxon>Bradyrhizobium</taxon>
    </lineage>
</organism>
<dbReference type="Gene3D" id="3.40.50.300">
    <property type="entry name" value="P-loop containing nucleotide triphosphate hydrolases"/>
    <property type="match status" value="1"/>
</dbReference>
<evidence type="ECO:0000256" key="6">
    <source>
        <dbReference type="ARBA" id="ARBA00022840"/>
    </source>
</evidence>
<proteinExistence type="inferred from homology"/>
<dbReference type="InterPro" id="IPR003439">
    <property type="entry name" value="ABC_transporter-like_ATP-bd"/>
</dbReference>
<dbReference type="InterPro" id="IPR013563">
    <property type="entry name" value="Oligopep_ABC_C"/>
</dbReference>
<dbReference type="CDD" id="cd03257">
    <property type="entry name" value="ABC_NikE_OppD_transporters"/>
    <property type="match status" value="1"/>
</dbReference>
<evidence type="ECO:0000256" key="1">
    <source>
        <dbReference type="ARBA" id="ARBA00004417"/>
    </source>
</evidence>
<comment type="caution">
    <text evidence="10">The sequence shown here is derived from an EMBL/GenBank/DDBJ whole genome shotgun (WGS) entry which is preliminary data.</text>
</comment>
<dbReference type="GO" id="GO:0055085">
    <property type="term" value="P:transmembrane transport"/>
    <property type="evidence" value="ECO:0007669"/>
    <property type="project" value="UniProtKB-ARBA"/>
</dbReference>
<dbReference type="Proteomes" id="UP000193553">
    <property type="component" value="Unassembled WGS sequence"/>
</dbReference>
<evidence type="ECO:0000259" key="9">
    <source>
        <dbReference type="PROSITE" id="PS50893"/>
    </source>
</evidence>
<protein>
    <submittedName>
        <fullName evidence="10">Peptide ABC transporter ATP-binding protein</fullName>
    </submittedName>
</protein>
<evidence type="ECO:0000256" key="8">
    <source>
        <dbReference type="ARBA" id="ARBA00024722"/>
    </source>
</evidence>
<name>A0A1X3GQM3_9BRAD</name>
<gene>
    <name evidence="11" type="ORF">BST63_36515</name>
    <name evidence="10" type="ORF">BSZ18_08445</name>
</gene>
<evidence type="ECO:0000313" key="10">
    <source>
        <dbReference type="EMBL" id="OSJ14895.1"/>
    </source>
</evidence>
<comment type="function">
    <text evidence="8">Involved in beta-(1--&gt;2)glucan export. Transmembrane domains (TMD) form a pore in the inner membrane and the ATP-binding domain (NBD) is responsible for energy generation.</text>
</comment>
<evidence type="ECO:0000313" key="13">
    <source>
        <dbReference type="Proteomes" id="UP000193884"/>
    </source>
</evidence>
<evidence type="ECO:0000256" key="4">
    <source>
        <dbReference type="ARBA" id="ARBA00022475"/>
    </source>
</evidence>
<dbReference type="EMBL" id="NAFI01000157">
    <property type="protein sequence ID" value="OSJ14895.1"/>
    <property type="molecule type" value="Genomic_DNA"/>
</dbReference>
<dbReference type="InterPro" id="IPR003593">
    <property type="entry name" value="AAA+_ATPase"/>
</dbReference>
<keyword evidence="3" id="KW-0813">Transport</keyword>
<dbReference type="OrthoDB" id="9815712at2"/>
<dbReference type="GO" id="GO:0015833">
    <property type="term" value="P:peptide transport"/>
    <property type="evidence" value="ECO:0007669"/>
    <property type="project" value="InterPro"/>
</dbReference>
<keyword evidence="4" id="KW-1003">Cell membrane</keyword>
<keyword evidence="5" id="KW-0547">Nucleotide-binding</keyword>
<dbReference type="GO" id="GO:0016887">
    <property type="term" value="F:ATP hydrolysis activity"/>
    <property type="evidence" value="ECO:0007669"/>
    <property type="project" value="InterPro"/>
</dbReference>
<dbReference type="RefSeq" id="WP_085350844.1">
    <property type="nucleotide sequence ID" value="NZ_NAEX01000178.1"/>
</dbReference>
<dbReference type="SMART" id="SM00382">
    <property type="entry name" value="AAA"/>
    <property type="match status" value="1"/>
</dbReference>
<evidence type="ECO:0000256" key="5">
    <source>
        <dbReference type="ARBA" id="ARBA00022741"/>
    </source>
</evidence>
<evidence type="ECO:0000256" key="3">
    <source>
        <dbReference type="ARBA" id="ARBA00022448"/>
    </source>
</evidence>
<dbReference type="GO" id="GO:0005524">
    <property type="term" value="F:ATP binding"/>
    <property type="evidence" value="ECO:0007669"/>
    <property type="project" value="UniProtKB-KW"/>
</dbReference>
<keyword evidence="7" id="KW-0472">Membrane</keyword>
<reference evidence="12 13" key="1">
    <citation type="submission" date="2017-03" db="EMBL/GenBank/DDBJ databases">
        <title>Whole genome sequences of fourteen strains of Bradyrhizobium canariense and one strain of Bradyrhizobium japonicum isolated from Lupinus (Papilionoideae: Genisteae) species in Algeria.</title>
        <authorList>
            <person name="Crovadore J."/>
            <person name="Chekireb D."/>
            <person name="Brachmann A."/>
            <person name="Chablais R."/>
            <person name="Cochard B."/>
            <person name="Lefort F."/>
        </authorList>
    </citation>
    <scope>NUCLEOTIDE SEQUENCE [LARGE SCALE GENOMIC DNA]</scope>
    <source>
        <strain evidence="10 12">UBMA195</strain>
        <strain evidence="11 13">UBMAN05</strain>
    </source>
</reference>
<evidence type="ECO:0000313" key="12">
    <source>
        <dbReference type="Proteomes" id="UP000193553"/>
    </source>
</evidence>
<dbReference type="InterPro" id="IPR017871">
    <property type="entry name" value="ABC_transporter-like_CS"/>
</dbReference>
<dbReference type="PROSITE" id="PS00211">
    <property type="entry name" value="ABC_TRANSPORTER_1"/>
    <property type="match status" value="1"/>
</dbReference>
<dbReference type="PANTHER" id="PTHR43297:SF2">
    <property type="entry name" value="DIPEPTIDE TRANSPORT ATP-BINDING PROTEIN DPPD"/>
    <property type="match status" value="1"/>
</dbReference>
<dbReference type="NCBIfam" id="TIGR01727">
    <property type="entry name" value="oligo_HPY"/>
    <property type="match status" value="1"/>
</dbReference>
<dbReference type="Pfam" id="PF08352">
    <property type="entry name" value="oligo_HPY"/>
    <property type="match status" value="1"/>
</dbReference>
<dbReference type="InterPro" id="IPR027417">
    <property type="entry name" value="P-loop_NTPase"/>
</dbReference>
<keyword evidence="6 10" id="KW-0067">ATP-binding</keyword>
<comment type="subcellular location">
    <subcellularLocation>
        <location evidence="1">Cell inner membrane</location>
        <topology evidence="1">Peripheral membrane protein</topology>
    </subcellularLocation>
</comment>
<evidence type="ECO:0000256" key="7">
    <source>
        <dbReference type="ARBA" id="ARBA00023136"/>
    </source>
</evidence>
<keyword evidence="13" id="KW-1185">Reference proteome</keyword>
<feature type="domain" description="ABC transporter" evidence="9">
    <location>
        <begin position="2"/>
        <end position="253"/>
    </location>
</feature>
<dbReference type="SUPFAM" id="SSF52540">
    <property type="entry name" value="P-loop containing nucleoside triphosphate hydrolases"/>
    <property type="match status" value="1"/>
</dbReference>
<accession>A0A1X3GQM3</accession>
<evidence type="ECO:0000313" key="11">
    <source>
        <dbReference type="EMBL" id="OSJ20082.1"/>
    </source>
</evidence>
<evidence type="ECO:0000256" key="2">
    <source>
        <dbReference type="ARBA" id="ARBA00005417"/>
    </source>
</evidence>
<dbReference type="Proteomes" id="UP000193884">
    <property type="component" value="Unassembled WGS sequence"/>
</dbReference>
<sequence length="324" mass="34473">MLTVCDLTVSVGPETAPVDIVAGVSFGLAKGEILGLVGESGCGKSMTSLAVMGLLPQPGPRVRAGRVLLEGCDVTQLQPWQRVEAGHGRMAMIFQEPMTSLNPVRRIGDQIAEAVRVHEGISGAAALVRARELLELVRMPDPKMQLSAYPHQLSGGQRQRVMIAIALACRPQVLVADEPTTALDVTIQVQILGLLRELCNRLDMAILFITHDMGVIAELADRVAVMYAGQIVETASVDALFGAPRHHYTRGLMDCMPSRNSGARRLPTISGQPPLPGSVAAGCVFALRCAAVRDECRVATPPRLEASQGHEVLCAFPLAGGELP</sequence>
<dbReference type="InterPro" id="IPR050388">
    <property type="entry name" value="ABC_Ni/Peptide_Import"/>
</dbReference>
<comment type="similarity">
    <text evidence="2">Belongs to the ABC transporter superfamily.</text>
</comment>
<dbReference type="FunFam" id="3.40.50.300:FF:000016">
    <property type="entry name" value="Oligopeptide ABC transporter ATP-binding component"/>
    <property type="match status" value="1"/>
</dbReference>